<sequence length="442" mass="48618">MRLTLHQDEDTRVHRLRARMHGPLCGITTSMGFLTRYPGGPRLLVGTADMTGVHVRQDQPPPKAGSYHIGGYGIFPFESHIRSLAETLERYSGYAAALDGRFEIHHLSYAELAARGEPVLPPDAFRLFTDEQYERAGFPFDPFDPEAPSGWLRVGSLTDGSRCWVPAQRFLLGYVREREEPWTLPAVTTGTATHTTPQAALRAALEEVVQVDAAMGHWYGRTESVLIRPDARTRHLDAIVDTYFPASAPRPEFHALPSPDLPGFTIACLLRQPPGLVPEVAIGLGSGASLARAMYRALLEAAGVQWLAAWVAVEQAVQGTPADQDIYDLEGNVGLYATSQGARTVERRFALHTERAASELPPDDDRPVKEAVRTLVDAFEHSGKQLYFGDLTTRDLRALGFHAMRVWSPDTVSLPLPSAVPAAHPRFADYGGFTDDVPHPYP</sequence>
<dbReference type="Gene3D" id="3.30.160.660">
    <property type="match status" value="1"/>
</dbReference>
<dbReference type="KEGG" id="ska:CP970_21230"/>
<dbReference type="Gene3D" id="3.30.1330.230">
    <property type="match status" value="1"/>
</dbReference>
<dbReference type="InterPro" id="IPR003776">
    <property type="entry name" value="YcaO-like_dom"/>
</dbReference>
<keyword evidence="3" id="KW-1185">Reference proteome</keyword>
<feature type="domain" description="YcaO" evidence="1">
    <location>
        <begin position="71"/>
        <end position="442"/>
    </location>
</feature>
<accession>A0A5J6GGH5</accession>
<reference evidence="2 3" key="1">
    <citation type="submission" date="2017-09" db="EMBL/GenBank/DDBJ databases">
        <authorList>
            <person name="Lee N."/>
            <person name="Cho B.-K."/>
        </authorList>
    </citation>
    <scope>NUCLEOTIDE SEQUENCE [LARGE SCALE GENOMIC DNA]</scope>
    <source>
        <strain evidence="2 3">ATCC 12853</strain>
    </source>
</reference>
<dbReference type="AlphaFoldDB" id="A0A5J6GGH5"/>
<evidence type="ECO:0000313" key="3">
    <source>
        <dbReference type="Proteomes" id="UP000325529"/>
    </source>
</evidence>
<dbReference type="PROSITE" id="PS51664">
    <property type="entry name" value="YCAO"/>
    <property type="match status" value="1"/>
</dbReference>
<dbReference type="Gene3D" id="3.30.40.250">
    <property type="match status" value="1"/>
</dbReference>
<name>A0A5J6GGH5_STRKN</name>
<dbReference type="EMBL" id="CP023699">
    <property type="protein sequence ID" value="QEU93101.1"/>
    <property type="molecule type" value="Genomic_DNA"/>
</dbReference>
<proteinExistence type="predicted"/>
<protein>
    <recommendedName>
        <fullName evidence="1">YcaO domain-containing protein</fullName>
    </recommendedName>
</protein>
<gene>
    <name evidence="2" type="ORF">CP970_21230</name>
</gene>
<dbReference type="OrthoDB" id="2379922at2"/>
<organism evidence="2 3">
    <name type="scientific">Streptomyces kanamyceticus</name>
    <dbReference type="NCBI Taxonomy" id="1967"/>
    <lineage>
        <taxon>Bacteria</taxon>
        <taxon>Bacillati</taxon>
        <taxon>Actinomycetota</taxon>
        <taxon>Actinomycetes</taxon>
        <taxon>Kitasatosporales</taxon>
        <taxon>Streptomycetaceae</taxon>
        <taxon>Streptomyces</taxon>
    </lineage>
</organism>
<dbReference type="Proteomes" id="UP000325529">
    <property type="component" value="Chromosome"/>
</dbReference>
<evidence type="ECO:0000313" key="2">
    <source>
        <dbReference type="EMBL" id="QEU93101.1"/>
    </source>
</evidence>
<dbReference type="RefSeq" id="WP_055553439.1">
    <property type="nucleotide sequence ID" value="NZ_CP023699.1"/>
</dbReference>
<dbReference type="Pfam" id="PF02624">
    <property type="entry name" value="YcaO"/>
    <property type="match status" value="1"/>
</dbReference>
<evidence type="ECO:0000259" key="1">
    <source>
        <dbReference type="PROSITE" id="PS51664"/>
    </source>
</evidence>
<dbReference type="PANTHER" id="PTHR37809">
    <property type="entry name" value="RIBOSOMAL PROTEIN S12 METHYLTHIOTRANSFERASE ACCESSORY FACTOR YCAO"/>
    <property type="match status" value="1"/>
</dbReference>
<dbReference type="PANTHER" id="PTHR37809:SF1">
    <property type="entry name" value="RIBOSOMAL PROTEIN S12 METHYLTHIOTRANSFERASE ACCESSORY FACTOR YCAO"/>
    <property type="match status" value="1"/>
</dbReference>